<keyword evidence="2" id="KW-0489">Methyltransferase</keyword>
<dbReference type="Pfam" id="PF13649">
    <property type="entry name" value="Methyltransf_25"/>
    <property type="match status" value="1"/>
</dbReference>
<dbReference type="CDD" id="cd02440">
    <property type="entry name" value="AdoMet_MTases"/>
    <property type="match status" value="1"/>
</dbReference>
<comment type="caution">
    <text evidence="2">The sequence shown here is derived from an EMBL/GenBank/DDBJ whole genome shotgun (WGS) entry which is preliminary data.</text>
</comment>
<dbReference type="Proteomes" id="UP000271683">
    <property type="component" value="Unassembled WGS sequence"/>
</dbReference>
<feature type="domain" description="Methyltransferase" evidence="1">
    <location>
        <begin position="56"/>
        <end position="142"/>
    </location>
</feature>
<dbReference type="InterPro" id="IPR041698">
    <property type="entry name" value="Methyltransf_25"/>
</dbReference>
<proteinExistence type="predicted"/>
<evidence type="ECO:0000313" key="2">
    <source>
        <dbReference type="EMBL" id="ROP30495.1"/>
    </source>
</evidence>
<accession>A0A3N1GJV0</accession>
<organism evidence="2 3">
    <name type="scientific">Couchioplanes caeruleus</name>
    <dbReference type="NCBI Taxonomy" id="56438"/>
    <lineage>
        <taxon>Bacteria</taxon>
        <taxon>Bacillati</taxon>
        <taxon>Actinomycetota</taxon>
        <taxon>Actinomycetes</taxon>
        <taxon>Micromonosporales</taxon>
        <taxon>Micromonosporaceae</taxon>
        <taxon>Couchioplanes</taxon>
    </lineage>
</organism>
<dbReference type="SUPFAM" id="SSF53335">
    <property type="entry name" value="S-adenosyl-L-methionine-dependent methyltransferases"/>
    <property type="match status" value="1"/>
</dbReference>
<gene>
    <name evidence="2" type="ORF">EDD30_3350</name>
</gene>
<protein>
    <submittedName>
        <fullName evidence="2">Methyltransferase family protein</fullName>
    </submittedName>
</protein>
<dbReference type="OrthoDB" id="4484556at2"/>
<name>A0A3N1GJV0_9ACTN</name>
<dbReference type="EMBL" id="RJKL01000001">
    <property type="protein sequence ID" value="ROP30495.1"/>
    <property type="molecule type" value="Genomic_DNA"/>
</dbReference>
<dbReference type="GO" id="GO:0008168">
    <property type="term" value="F:methyltransferase activity"/>
    <property type="evidence" value="ECO:0007669"/>
    <property type="project" value="UniProtKB-KW"/>
</dbReference>
<sequence length="211" mass="22834">MSLYDDALRAAEEHRGAELVLRDAFGGERMIDAAAWYRERLPGDRGLLTRCSGPTLDVGCGPGRLTVALHRLGHAALGVDISSTAVRIARRRGASVLLRDVFQPMPAHGRWRHILLADGNIGIGGNPRALLQRCHDLIDPTGRVHVELSRPGTQSWAGRATVRGASDRPAGSFRWAEVAADDLATFAGPAALHPVDTWQEAGRWFASLARI</sequence>
<dbReference type="AlphaFoldDB" id="A0A3N1GJV0"/>
<keyword evidence="2" id="KW-0808">Transferase</keyword>
<dbReference type="InterPro" id="IPR029063">
    <property type="entry name" value="SAM-dependent_MTases_sf"/>
</dbReference>
<dbReference type="Gene3D" id="3.40.50.150">
    <property type="entry name" value="Vaccinia Virus protein VP39"/>
    <property type="match status" value="1"/>
</dbReference>
<evidence type="ECO:0000313" key="3">
    <source>
        <dbReference type="Proteomes" id="UP000271683"/>
    </source>
</evidence>
<dbReference type="GO" id="GO:0032259">
    <property type="term" value="P:methylation"/>
    <property type="evidence" value="ECO:0007669"/>
    <property type="project" value="UniProtKB-KW"/>
</dbReference>
<evidence type="ECO:0000259" key="1">
    <source>
        <dbReference type="Pfam" id="PF13649"/>
    </source>
</evidence>
<reference evidence="2 3" key="1">
    <citation type="submission" date="2018-11" db="EMBL/GenBank/DDBJ databases">
        <title>Sequencing the genomes of 1000 actinobacteria strains.</title>
        <authorList>
            <person name="Klenk H.-P."/>
        </authorList>
    </citation>
    <scope>NUCLEOTIDE SEQUENCE [LARGE SCALE GENOMIC DNA]</scope>
    <source>
        <strain evidence="2 3">DSM 43634</strain>
    </source>
</reference>